<dbReference type="AlphaFoldDB" id="A0A8K0ULP4"/>
<keyword evidence="3" id="KW-1185">Reference proteome</keyword>
<sequence length="149" mass="16708">MSTSIRRTDTVSLPTIYSPRSPLVRSPPTLLRTPITPELYQPHTIPTMFFRRSTKPTIRRARCCAVMPTSSPLEIQLGLVSLEEARSRRDIIYRPVRLLPTPSTSLSSPTSSPSDKIQQQPSQVAHKLETKLISLELAASSRALRYRGL</sequence>
<evidence type="ECO:0000313" key="2">
    <source>
        <dbReference type="EMBL" id="KAH8096880.1"/>
    </source>
</evidence>
<name>A0A8K0ULP4_9AGAR</name>
<accession>A0A8K0ULP4</accession>
<evidence type="ECO:0000256" key="1">
    <source>
        <dbReference type="SAM" id="MobiDB-lite"/>
    </source>
</evidence>
<organism evidence="2 3">
    <name type="scientific">Cristinia sonorae</name>
    <dbReference type="NCBI Taxonomy" id="1940300"/>
    <lineage>
        <taxon>Eukaryota</taxon>
        <taxon>Fungi</taxon>
        <taxon>Dikarya</taxon>
        <taxon>Basidiomycota</taxon>
        <taxon>Agaricomycotina</taxon>
        <taxon>Agaricomycetes</taxon>
        <taxon>Agaricomycetidae</taxon>
        <taxon>Agaricales</taxon>
        <taxon>Pleurotineae</taxon>
        <taxon>Stephanosporaceae</taxon>
        <taxon>Cristinia</taxon>
    </lineage>
</organism>
<dbReference type="EMBL" id="JAEVFJ010000022">
    <property type="protein sequence ID" value="KAH8096880.1"/>
    <property type="molecule type" value="Genomic_DNA"/>
</dbReference>
<gene>
    <name evidence="2" type="ORF">BXZ70DRAFT_944943</name>
</gene>
<protein>
    <submittedName>
        <fullName evidence="2">Uncharacterized protein</fullName>
    </submittedName>
</protein>
<evidence type="ECO:0000313" key="3">
    <source>
        <dbReference type="Proteomes" id="UP000813824"/>
    </source>
</evidence>
<proteinExistence type="predicted"/>
<comment type="caution">
    <text evidence="2">The sequence shown here is derived from an EMBL/GenBank/DDBJ whole genome shotgun (WGS) entry which is preliminary data.</text>
</comment>
<reference evidence="2" key="1">
    <citation type="journal article" date="2021" name="New Phytol.">
        <title>Evolutionary innovations through gain and loss of genes in the ectomycorrhizal Boletales.</title>
        <authorList>
            <person name="Wu G."/>
            <person name="Miyauchi S."/>
            <person name="Morin E."/>
            <person name="Kuo A."/>
            <person name="Drula E."/>
            <person name="Varga T."/>
            <person name="Kohler A."/>
            <person name="Feng B."/>
            <person name="Cao Y."/>
            <person name="Lipzen A."/>
            <person name="Daum C."/>
            <person name="Hundley H."/>
            <person name="Pangilinan J."/>
            <person name="Johnson J."/>
            <person name="Barry K."/>
            <person name="LaButti K."/>
            <person name="Ng V."/>
            <person name="Ahrendt S."/>
            <person name="Min B."/>
            <person name="Choi I.G."/>
            <person name="Park H."/>
            <person name="Plett J.M."/>
            <person name="Magnuson J."/>
            <person name="Spatafora J.W."/>
            <person name="Nagy L.G."/>
            <person name="Henrissat B."/>
            <person name="Grigoriev I.V."/>
            <person name="Yang Z.L."/>
            <person name="Xu J."/>
            <person name="Martin F.M."/>
        </authorList>
    </citation>
    <scope>NUCLEOTIDE SEQUENCE</scope>
    <source>
        <strain evidence="2">KKN 215</strain>
    </source>
</reference>
<dbReference type="Proteomes" id="UP000813824">
    <property type="component" value="Unassembled WGS sequence"/>
</dbReference>
<feature type="compositionally biased region" description="Low complexity" evidence="1">
    <location>
        <begin position="102"/>
        <end position="114"/>
    </location>
</feature>
<feature type="region of interest" description="Disordered" evidence="1">
    <location>
        <begin position="102"/>
        <end position="122"/>
    </location>
</feature>